<dbReference type="PANTHER" id="PTHR12560:SF11">
    <property type="entry name" value="CERAMIDE SYNTHASE LAC1-RELATED"/>
    <property type="match status" value="1"/>
</dbReference>
<keyword evidence="4 9" id="KW-0812">Transmembrane</keyword>
<keyword evidence="6 11" id="KW-1133">Transmembrane helix</keyword>
<evidence type="ECO:0000313" key="14">
    <source>
        <dbReference type="Proteomes" id="UP000827724"/>
    </source>
</evidence>
<feature type="domain" description="TLC" evidence="12">
    <location>
        <begin position="167"/>
        <end position="383"/>
    </location>
</feature>
<keyword evidence="14" id="KW-1185">Reference proteome</keyword>
<evidence type="ECO:0000256" key="5">
    <source>
        <dbReference type="ARBA" id="ARBA00022824"/>
    </source>
</evidence>
<dbReference type="InterPro" id="IPR006634">
    <property type="entry name" value="TLC-dom"/>
</dbReference>
<dbReference type="InterPro" id="IPR016439">
    <property type="entry name" value="Lag1/Lac1-like"/>
</dbReference>
<comment type="subcellular location">
    <subcellularLocation>
        <location evidence="1">Endoplasmic reticulum membrane</location>
        <topology evidence="1">Multi-pass membrane protein</topology>
    </subcellularLocation>
</comment>
<evidence type="ECO:0000259" key="12">
    <source>
        <dbReference type="PROSITE" id="PS50922"/>
    </source>
</evidence>
<accession>A0A9P8QPT3</accession>
<evidence type="ECO:0000256" key="10">
    <source>
        <dbReference type="SAM" id="MobiDB-lite"/>
    </source>
</evidence>
<feature type="transmembrane region" description="Helical" evidence="11">
    <location>
        <begin position="350"/>
        <end position="375"/>
    </location>
</feature>
<dbReference type="PANTHER" id="PTHR12560">
    <property type="entry name" value="LONGEVITY ASSURANCE FACTOR 1 LAG1"/>
    <property type="match status" value="1"/>
</dbReference>
<evidence type="ECO:0000256" key="1">
    <source>
        <dbReference type="ARBA" id="ARBA00004477"/>
    </source>
</evidence>
<dbReference type="PROSITE" id="PS50922">
    <property type="entry name" value="TLC"/>
    <property type="match status" value="1"/>
</dbReference>
<dbReference type="GO" id="GO:0050291">
    <property type="term" value="F:sphingosine N-acyltransferase activity"/>
    <property type="evidence" value="ECO:0007669"/>
    <property type="project" value="InterPro"/>
</dbReference>
<feature type="transmembrane region" description="Helical" evidence="11">
    <location>
        <begin position="179"/>
        <end position="201"/>
    </location>
</feature>
<keyword evidence="3" id="KW-0808">Transferase</keyword>
<dbReference type="GO" id="GO:0046513">
    <property type="term" value="P:ceramide biosynthetic process"/>
    <property type="evidence" value="ECO:0007669"/>
    <property type="project" value="InterPro"/>
</dbReference>
<feature type="region of interest" description="Disordered" evidence="10">
    <location>
        <begin position="390"/>
        <end position="437"/>
    </location>
</feature>
<evidence type="ECO:0000256" key="8">
    <source>
        <dbReference type="ARBA" id="ARBA00023180"/>
    </source>
</evidence>
<comment type="caution">
    <text evidence="13">The sequence shown here is derived from an EMBL/GenBank/DDBJ whole genome shotgun (WGS) entry which is preliminary data.</text>
</comment>
<evidence type="ECO:0000256" key="9">
    <source>
        <dbReference type="PROSITE-ProRule" id="PRU00205"/>
    </source>
</evidence>
<feature type="transmembrane region" description="Helical" evidence="11">
    <location>
        <begin position="301"/>
        <end position="320"/>
    </location>
</feature>
<keyword evidence="5" id="KW-0256">Endoplasmic reticulum</keyword>
<evidence type="ECO:0000256" key="3">
    <source>
        <dbReference type="ARBA" id="ARBA00022679"/>
    </source>
</evidence>
<organism evidence="13 14">
    <name type="scientific">Trichoderma cornu-damae</name>
    <dbReference type="NCBI Taxonomy" id="654480"/>
    <lineage>
        <taxon>Eukaryota</taxon>
        <taxon>Fungi</taxon>
        <taxon>Dikarya</taxon>
        <taxon>Ascomycota</taxon>
        <taxon>Pezizomycotina</taxon>
        <taxon>Sordariomycetes</taxon>
        <taxon>Hypocreomycetidae</taxon>
        <taxon>Hypocreales</taxon>
        <taxon>Hypocreaceae</taxon>
        <taxon>Trichoderma</taxon>
    </lineage>
</organism>
<dbReference type="SMART" id="SM00724">
    <property type="entry name" value="TLC"/>
    <property type="match status" value="1"/>
</dbReference>
<dbReference type="OrthoDB" id="3053196at2759"/>
<name>A0A9P8QPT3_9HYPO</name>
<evidence type="ECO:0000256" key="7">
    <source>
        <dbReference type="ARBA" id="ARBA00023136"/>
    </source>
</evidence>
<keyword evidence="7 9" id="KW-0472">Membrane</keyword>
<sequence length="437" mass="49808">MARHDAAPLLRSSPPPSQAVRRRAQNQNQQLSGTAEISAAAPNGSASQRLPPDKKRRRKARSLFRRFARFSAKNTWAIPMMLLVLFGAAYAVNPTESNPVSRFIFLSYEQPNPDAHLDPALPVHYGKGLWDVAFVSFYIVVLSFTRELIMQELLIPLGRFNGIKNRGKLQRFAEQTYTALYFSFMGPAGVYVMSRSPVWYFHTPGMYEAFPHRSHEACFKFYYLFQAAYWAQQGIVMLLGFEKPRKDYKELVAHHLVTLALIGLSYRFHFTHMGIAVYITHDISDIFLALSKSLHYIDSPLVIPVYVSNIIVWCYLRHYINLRILYSVLTEFRTVGPYELNWETQQYKCWISNVITFALLALLQALNIFWLYCLLRSMYKFVVYRIKKDDRSESSEEEGAREAGAGSLLDGNGSANGSAKPAANGALQGKHSNLSRS</sequence>
<feature type="transmembrane region" description="Helical" evidence="11">
    <location>
        <begin position="221"/>
        <end position="239"/>
    </location>
</feature>
<protein>
    <submittedName>
        <fullName evidence="13">Tram1</fullName>
    </submittedName>
</protein>
<dbReference type="AlphaFoldDB" id="A0A9P8QPT3"/>
<reference evidence="13" key="1">
    <citation type="submission" date="2021-08" db="EMBL/GenBank/DDBJ databases">
        <title>Chromosome-Level Trichoderma cornu-damae using Hi-C Data.</title>
        <authorList>
            <person name="Kim C.S."/>
        </authorList>
    </citation>
    <scope>NUCLEOTIDE SEQUENCE</scope>
    <source>
        <strain evidence="13">KA19-0412C</strain>
    </source>
</reference>
<evidence type="ECO:0000256" key="4">
    <source>
        <dbReference type="ARBA" id="ARBA00022692"/>
    </source>
</evidence>
<gene>
    <name evidence="13" type="ORF">Trco_006131</name>
</gene>
<feature type="transmembrane region" description="Helical" evidence="11">
    <location>
        <begin position="135"/>
        <end position="158"/>
    </location>
</feature>
<keyword evidence="8" id="KW-0325">Glycoprotein</keyword>
<feature type="compositionally biased region" description="Basic and acidic residues" evidence="10">
    <location>
        <begin position="390"/>
        <end position="401"/>
    </location>
</feature>
<dbReference type="Pfam" id="PF03798">
    <property type="entry name" value="TRAM_LAG1_CLN8"/>
    <property type="match status" value="1"/>
</dbReference>
<proteinExistence type="inferred from homology"/>
<feature type="transmembrane region" description="Helical" evidence="11">
    <location>
        <begin position="251"/>
        <end position="269"/>
    </location>
</feature>
<feature type="transmembrane region" description="Helical" evidence="11">
    <location>
        <begin position="75"/>
        <end position="92"/>
    </location>
</feature>
<evidence type="ECO:0000256" key="2">
    <source>
        <dbReference type="ARBA" id="ARBA00009808"/>
    </source>
</evidence>
<comment type="similarity">
    <text evidence="2">Belongs to the sphingosine N-acyltransferase family.</text>
</comment>
<dbReference type="Proteomes" id="UP000827724">
    <property type="component" value="Unassembled WGS sequence"/>
</dbReference>
<evidence type="ECO:0000256" key="11">
    <source>
        <dbReference type="SAM" id="Phobius"/>
    </source>
</evidence>
<dbReference type="GO" id="GO:0005789">
    <property type="term" value="C:endoplasmic reticulum membrane"/>
    <property type="evidence" value="ECO:0007669"/>
    <property type="project" value="UniProtKB-SubCell"/>
</dbReference>
<dbReference type="EMBL" id="JAIWOZ010000004">
    <property type="protein sequence ID" value="KAH6606978.1"/>
    <property type="molecule type" value="Genomic_DNA"/>
</dbReference>
<evidence type="ECO:0000313" key="13">
    <source>
        <dbReference type="EMBL" id="KAH6606978.1"/>
    </source>
</evidence>
<evidence type="ECO:0000256" key="6">
    <source>
        <dbReference type="ARBA" id="ARBA00022989"/>
    </source>
</evidence>
<feature type="region of interest" description="Disordered" evidence="10">
    <location>
        <begin position="1"/>
        <end position="57"/>
    </location>
</feature>